<accession>A0A3S1EYY4</accession>
<comment type="caution">
    <text evidence="1">The sequence shown here is derived from an EMBL/GenBank/DDBJ whole genome shotgun (WGS) entry which is preliminary data.</text>
</comment>
<sequence length="144" mass="16378">MKQHKSSEEGAAQSRVITQRVACEWRRAYVLAADPRRLPEWASGLAKSALVPHGDHWIVRTPESGEARMRFAPRNDFGVLDHWVAPEGVPEVYLPLRVIGVAPDACELQFTLLRQPHMDDAAFERDAQWIARDLRTLRDLLEAD</sequence>
<organism evidence="1 2">
    <name type="scientific">Variovorax guangxiensis</name>
    <dbReference type="NCBI Taxonomy" id="1775474"/>
    <lineage>
        <taxon>Bacteria</taxon>
        <taxon>Pseudomonadati</taxon>
        <taxon>Pseudomonadota</taxon>
        <taxon>Betaproteobacteria</taxon>
        <taxon>Burkholderiales</taxon>
        <taxon>Comamonadaceae</taxon>
        <taxon>Variovorax</taxon>
    </lineage>
</organism>
<dbReference type="InterPro" id="IPR023393">
    <property type="entry name" value="START-like_dom_sf"/>
</dbReference>
<dbReference type="EMBL" id="RXFT01000002">
    <property type="protein sequence ID" value="RUR66861.1"/>
    <property type="molecule type" value="Genomic_DNA"/>
</dbReference>
<gene>
    <name evidence="1" type="ORF">EJP67_07250</name>
</gene>
<dbReference type="Gene3D" id="3.30.530.20">
    <property type="match status" value="1"/>
</dbReference>
<dbReference type="Proteomes" id="UP000281118">
    <property type="component" value="Unassembled WGS sequence"/>
</dbReference>
<reference evidence="1 2" key="1">
    <citation type="submission" date="2018-12" db="EMBL/GenBank/DDBJ databases">
        <title>The genome sequences of Variovorax guangxiensis DSM 27352.</title>
        <authorList>
            <person name="Gao J."/>
            <person name="Sun J."/>
        </authorList>
    </citation>
    <scope>NUCLEOTIDE SEQUENCE [LARGE SCALE GENOMIC DNA]</scope>
    <source>
        <strain evidence="1 2">DSM 27352</strain>
    </source>
</reference>
<dbReference type="OrthoDB" id="880456at2"/>
<evidence type="ECO:0000313" key="1">
    <source>
        <dbReference type="EMBL" id="RUR66861.1"/>
    </source>
</evidence>
<name>A0A3S1EYY4_9BURK</name>
<dbReference type="AlphaFoldDB" id="A0A3S1EYY4"/>
<protein>
    <submittedName>
        <fullName evidence="1">SRPBCC family protein</fullName>
    </submittedName>
</protein>
<proteinExistence type="predicted"/>
<evidence type="ECO:0000313" key="2">
    <source>
        <dbReference type="Proteomes" id="UP000281118"/>
    </source>
</evidence>
<dbReference type="SUPFAM" id="SSF55961">
    <property type="entry name" value="Bet v1-like"/>
    <property type="match status" value="1"/>
</dbReference>
<dbReference type="RefSeq" id="WP_126021028.1">
    <property type="nucleotide sequence ID" value="NZ_RXFT01000002.1"/>
</dbReference>